<comment type="caution">
    <text evidence="3">The sequence shown here is derived from an EMBL/GenBank/DDBJ whole genome shotgun (WGS) entry which is preliminary data.</text>
</comment>
<accession>A0ABW4IP72</accession>
<feature type="transmembrane region" description="Helical" evidence="2">
    <location>
        <begin position="113"/>
        <end position="135"/>
    </location>
</feature>
<evidence type="ECO:0000313" key="4">
    <source>
        <dbReference type="Proteomes" id="UP001597261"/>
    </source>
</evidence>
<dbReference type="Proteomes" id="UP001597261">
    <property type="component" value="Unassembled WGS sequence"/>
</dbReference>
<feature type="transmembrane region" description="Helical" evidence="2">
    <location>
        <begin position="87"/>
        <end position="107"/>
    </location>
</feature>
<evidence type="ECO:0000256" key="2">
    <source>
        <dbReference type="SAM" id="Phobius"/>
    </source>
</evidence>
<keyword evidence="2" id="KW-0812">Transmembrane</keyword>
<keyword evidence="2" id="KW-1133">Transmembrane helix</keyword>
<dbReference type="RefSeq" id="WP_381081179.1">
    <property type="nucleotide sequence ID" value="NZ_JBHUDX010000026.1"/>
</dbReference>
<feature type="transmembrane region" description="Helical" evidence="2">
    <location>
        <begin position="156"/>
        <end position="175"/>
    </location>
</feature>
<keyword evidence="4" id="KW-1185">Reference proteome</keyword>
<evidence type="ECO:0000256" key="1">
    <source>
        <dbReference type="SAM" id="MobiDB-lite"/>
    </source>
</evidence>
<proteinExistence type="predicted"/>
<reference evidence="4" key="1">
    <citation type="journal article" date="2019" name="Int. J. Syst. Evol. Microbiol.">
        <title>The Global Catalogue of Microorganisms (GCM) 10K type strain sequencing project: providing services to taxonomists for standard genome sequencing and annotation.</title>
        <authorList>
            <consortium name="The Broad Institute Genomics Platform"/>
            <consortium name="The Broad Institute Genome Sequencing Center for Infectious Disease"/>
            <person name="Wu L."/>
            <person name="Ma J."/>
        </authorList>
    </citation>
    <scope>NUCLEOTIDE SEQUENCE [LARGE SCALE GENOMIC DNA]</scope>
    <source>
        <strain evidence="4">CGMCC 1.12470</strain>
    </source>
</reference>
<sequence>MGTRGLSAGDSPPQTAGSDVTRQLCTALYARPAHLGGPTPWGETRLLRLVKDVLRDPARTVPSYGFDLVPVLMHGVRVRRRRLLRQVAVVAVLGLVVAWAPVSALAWLGALGLAWVVGSSGPSWALAPLIGYWVFTLVKMQEHDSFHEVWVRSAQLPFVLASAVALVYVVDGVVARSARGRASRDGGIRERLPSAGPRARRRVEWVGTRQNGIALPYDVQGRFIGAGREARGAAVIRVPLRPGQPERSVVALHETEVLESIGAALTAAGHGKGGPGSAEETAPLPGFSVARVLALPAGLWLERSRSGAGASETAAGLGRPERPYLRAQCVSWQGQLVVSLFVHAALQAGELRLTLRPQVMAPLLPLPEPVSPAAIEGLRGAAGLWLMLWRQLRKVPVRQSDPAERDGPLSLRDALSLPEVSDLHQRGDAERHVELMQAAVLNAVEALLERHGFATEAFSDRRTVINSIQVLGDNNAGIQLAGGVTLTQVAQTAPMAPAPASTEGVLMSPGFPRRDPSPEPAQSPGSGISIGGDNTGTAQNAVGHRLSHITQTGTSQGSVPLDSLATLLTAFRADIDHNAALLTDPEALRDQTTVLAGALTDPEGDGFRPALRAAARSLPALVAGTAVQQTGEALVTAIRQLLG</sequence>
<feature type="region of interest" description="Disordered" evidence="1">
    <location>
        <begin position="495"/>
        <end position="539"/>
    </location>
</feature>
<name>A0ABW4IP72_9ACTN</name>
<evidence type="ECO:0000313" key="3">
    <source>
        <dbReference type="EMBL" id="MFD1658756.1"/>
    </source>
</evidence>
<protein>
    <submittedName>
        <fullName evidence="3">Uncharacterized protein</fullName>
    </submittedName>
</protein>
<gene>
    <name evidence="3" type="ORF">ACFSL4_11170</name>
</gene>
<dbReference type="EMBL" id="JBHUDX010000026">
    <property type="protein sequence ID" value="MFD1658756.1"/>
    <property type="molecule type" value="Genomic_DNA"/>
</dbReference>
<organism evidence="3 4">
    <name type="scientific">Streptomyces caeni</name>
    <dbReference type="NCBI Taxonomy" id="2307231"/>
    <lineage>
        <taxon>Bacteria</taxon>
        <taxon>Bacillati</taxon>
        <taxon>Actinomycetota</taxon>
        <taxon>Actinomycetes</taxon>
        <taxon>Kitasatosporales</taxon>
        <taxon>Streptomycetaceae</taxon>
        <taxon>Streptomyces</taxon>
    </lineage>
</organism>
<keyword evidence="2" id="KW-0472">Membrane</keyword>